<dbReference type="AlphaFoldDB" id="A9U687"/>
<evidence type="ECO:0000313" key="1">
    <source>
        <dbReference type="EMBL" id="EDQ48816.1"/>
    </source>
</evidence>
<gene>
    <name evidence="1" type="ORF">PHYPADRAFT_103080</name>
</gene>
<organism>
    <name type="scientific">Physcomitrium patens</name>
    <name type="common">Spreading-leaved earth moss</name>
    <name type="synonym">Physcomitrella patens</name>
    <dbReference type="NCBI Taxonomy" id="3218"/>
    <lineage>
        <taxon>Eukaryota</taxon>
        <taxon>Viridiplantae</taxon>
        <taxon>Streptophyta</taxon>
        <taxon>Embryophyta</taxon>
        <taxon>Bryophyta</taxon>
        <taxon>Bryophytina</taxon>
        <taxon>Bryopsida</taxon>
        <taxon>Funariidae</taxon>
        <taxon>Funariales</taxon>
        <taxon>Funariaceae</taxon>
        <taxon>Physcomitrium</taxon>
    </lineage>
</organism>
<accession>A9U687</accession>
<name>A9U687_PHYPA</name>
<sequence length="133" mass="15926">MELNKVPEKDMILTFELAIVPELCEHIKMIIKTHGEKWEDFILQLKEEYFLEDTERMTRKSFMEWVNKSNKELVATELFREIERQFLQLSRMEKLTLENDKVELFLQSAGNDLQRELELLLEDNTEDNGLTTD</sequence>
<dbReference type="EMBL" id="DS545854">
    <property type="protein sequence ID" value="EDQ48816.1"/>
    <property type="molecule type" value="Genomic_DNA"/>
</dbReference>
<reference evidence="1" key="1">
    <citation type="journal article" date="2008" name="Science">
        <title>The Physcomitrella genome reveals evolutionary insights into the conquest of land by plants.</title>
        <authorList>
            <person name="Rensing S."/>
            <person name="Lang D."/>
            <person name="Zimmer A."/>
            <person name="Terry A."/>
            <person name="Salamov A."/>
            <person name="Shapiro H."/>
            <person name="Nishiyama T."/>
            <person name="Perroud P.-F."/>
            <person name="Lindquist E."/>
            <person name="Kamisugi Y."/>
            <person name="Tanahashi T."/>
            <person name="Sakakibara K."/>
            <person name="Fujita T."/>
            <person name="Oishi K."/>
            <person name="Shin-I T."/>
            <person name="Kuroki Y."/>
            <person name="Toyoda A."/>
            <person name="Suzuki Y."/>
            <person name="Hashimoto A."/>
            <person name="Yamaguchi K."/>
            <person name="Sugano A."/>
            <person name="Kohara Y."/>
            <person name="Fujiyama A."/>
            <person name="Anterola A."/>
            <person name="Aoki S."/>
            <person name="Ashton N."/>
            <person name="Barbazuk W.B."/>
            <person name="Barker E."/>
            <person name="Bennetzen J."/>
            <person name="Bezanilla M."/>
            <person name="Blankenship R."/>
            <person name="Cho S.H."/>
            <person name="Dutcher S."/>
            <person name="Estelle M."/>
            <person name="Fawcett J.A."/>
            <person name="Gundlach H."/>
            <person name="Hanada K."/>
            <person name="Heyl A."/>
            <person name="Hicks K.A."/>
            <person name="Hugh J."/>
            <person name="Lohr M."/>
            <person name="Mayer K."/>
            <person name="Melkozernov A."/>
            <person name="Murata T."/>
            <person name="Nelson D."/>
            <person name="Pils B."/>
            <person name="Prigge M."/>
            <person name="Reiss B."/>
            <person name="Renner T."/>
            <person name="Rombauts S."/>
            <person name="Rushton P."/>
            <person name="Sanderfoot A."/>
            <person name="Schween G."/>
            <person name="Shiu S.-H."/>
            <person name="Stueber K."/>
            <person name="Theodoulou F.L."/>
            <person name="Tu H."/>
            <person name="Van de Peer Y."/>
            <person name="Verrier P.J."/>
            <person name="Waters E."/>
            <person name="Wood A."/>
            <person name="Yang L."/>
            <person name="Cove D."/>
            <person name="Cuming A."/>
            <person name="Hasebe M."/>
            <person name="Lucas S."/>
            <person name="Mishler D.B."/>
            <person name="Reski R."/>
            <person name="Grigoriev I."/>
            <person name="Quatrano R.S."/>
            <person name="Boore J.L."/>
        </authorList>
    </citation>
    <scope>NUCLEOTIDE SEQUENCE [LARGE SCALE GENOMIC DNA]</scope>
</reference>
<protein>
    <submittedName>
        <fullName evidence="1">Predicted protein</fullName>
    </submittedName>
</protein>
<proteinExistence type="predicted"/>